<feature type="signal peptide" evidence="2">
    <location>
        <begin position="1"/>
        <end position="21"/>
    </location>
</feature>
<dbReference type="Proteomes" id="UP000053237">
    <property type="component" value="Unassembled WGS sequence"/>
</dbReference>
<dbReference type="InParanoid" id="A0A024GPT0"/>
<evidence type="ECO:0000313" key="4">
    <source>
        <dbReference type="Proteomes" id="UP000053237"/>
    </source>
</evidence>
<feature type="compositionally biased region" description="Basic and acidic residues" evidence="1">
    <location>
        <begin position="316"/>
        <end position="337"/>
    </location>
</feature>
<dbReference type="EMBL" id="CAIX01000254">
    <property type="protein sequence ID" value="CCI48882.1"/>
    <property type="molecule type" value="Genomic_DNA"/>
</dbReference>
<name>A0A024GPT0_9STRA</name>
<evidence type="ECO:0000256" key="1">
    <source>
        <dbReference type="SAM" id="MobiDB-lite"/>
    </source>
</evidence>
<accession>A0A024GPT0</accession>
<dbReference type="STRING" id="65357.A0A024GPT0"/>
<evidence type="ECO:0000313" key="3">
    <source>
        <dbReference type="EMBL" id="CCI48882.1"/>
    </source>
</evidence>
<evidence type="ECO:0000256" key="2">
    <source>
        <dbReference type="SAM" id="SignalP"/>
    </source>
</evidence>
<comment type="caution">
    <text evidence="3">The sequence shown here is derived from an EMBL/GenBank/DDBJ whole genome shotgun (WGS) entry which is preliminary data.</text>
</comment>
<organism evidence="3 4">
    <name type="scientific">Albugo candida</name>
    <dbReference type="NCBI Taxonomy" id="65357"/>
    <lineage>
        <taxon>Eukaryota</taxon>
        <taxon>Sar</taxon>
        <taxon>Stramenopiles</taxon>
        <taxon>Oomycota</taxon>
        <taxon>Peronosporomycetes</taxon>
        <taxon>Albuginales</taxon>
        <taxon>Albuginaceae</taxon>
        <taxon>Albugo</taxon>
    </lineage>
</organism>
<keyword evidence="4" id="KW-1185">Reference proteome</keyword>
<feature type="region of interest" description="Disordered" evidence="1">
    <location>
        <begin position="208"/>
        <end position="379"/>
    </location>
</feature>
<proteinExistence type="predicted"/>
<protein>
    <recommendedName>
        <fullName evidence="5">Chitin-binding type-4 domain-containing protein</fullName>
    </recommendedName>
</protein>
<keyword evidence="2" id="KW-0732">Signal</keyword>
<evidence type="ECO:0008006" key="5">
    <source>
        <dbReference type="Google" id="ProtNLM"/>
    </source>
</evidence>
<reference evidence="3 4" key="1">
    <citation type="submission" date="2012-05" db="EMBL/GenBank/DDBJ databases">
        <title>Recombination and specialization in a pathogen metapopulation.</title>
        <authorList>
            <person name="Gardiner A."/>
            <person name="Kemen E."/>
            <person name="Schultz-Larsen T."/>
            <person name="MacLean D."/>
            <person name="Van Oosterhout C."/>
            <person name="Jones J.D.G."/>
        </authorList>
    </citation>
    <scope>NUCLEOTIDE SEQUENCE [LARGE SCALE GENOMIC DNA]</scope>
    <source>
        <strain evidence="3 4">Ac Nc2</strain>
    </source>
</reference>
<feature type="compositionally biased region" description="Low complexity" evidence="1">
    <location>
        <begin position="223"/>
        <end position="312"/>
    </location>
</feature>
<dbReference type="AlphaFoldDB" id="A0A024GPT0"/>
<sequence>MAFRTIFSFLLLSKLLSVAQSHGTVFCPACAQKDIKKKSLFVGRVDFGKVFKGTKFPETGTDRNYEMFKSVWDPNTLSVKEIIQKYAVPTNGGNFETGQCDKNGAPVKFPKNIYFGRRRGSFFEGVIHVGAAEVYCDDIRIMVFKNFQDINNPGNKGLAKIDLTNTSWCAKAKTLQLFWTASQSKAEGNSQVYVYYLNIDENAGPGTSGEYKLRCPPNGGGSNATTPGNGGSNPTTPGNGGSNPTTPGNGGSNPTTPGNGGSNPTTPGNGGSTPTTPGNGGSNHNTPKSGGPTLNPPGSGGPTSNPPESGGSNHKKINDNTSSKEKDVEKAPAKQKPEVSMVGKVSAYNADAKDGSGKPKSSGKKKKKSCQEVTEYLEK</sequence>
<gene>
    <name evidence="3" type="ORF">BN9_100910</name>
</gene>
<feature type="chain" id="PRO_5001532564" description="Chitin-binding type-4 domain-containing protein" evidence="2">
    <location>
        <begin position="22"/>
        <end position="379"/>
    </location>
</feature>